<keyword evidence="8" id="KW-0119">Carbohydrate metabolism</keyword>
<evidence type="ECO:0000256" key="3">
    <source>
        <dbReference type="ARBA" id="ARBA00004947"/>
    </source>
</evidence>
<protein>
    <recommendedName>
        <fullName evidence="6">UDP-glucose 4-epimerase</fullName>
        <ecNumber evidence="5">5.1.3.2</ecNumber>
    </recommendedName>
    <alternativeName>
        <fullName evidence="11">Galactowaldenase</fullName>
    </alternativeName>
    <alternativeName>
        <fullName evidence="10">UDP-galactose 4-epimerase</fullName>
    </alternativeName>
</protein>
<dbReference type="PANTHER" id="PTHR43725">
    <property type="entry name" value="UDP-GLUCOSE 4-EPIMERASE"/>
    <property type="match status" value="1"/>
</dbReference>
<sequence>MDILVIGGTRFFGIHLVNELLSAGHKVTIATRGKASDPFGDKVTRLILDRTDRETIKTAIYWKKFDVVYDNLAYCSNDVRNVLDFAKCERYILMSTTSVYDKHLETKEGEFNPIDETLVWCERDEFPYNESKRHTECALFKHYKKMPSMAIRFPFVIGEDDYTKRLYFYVEHAIKQIPMYIDNLGCRMGFIRSDEAGKFMAYFADKDFTGYINGSSDGVISIKEILDYVETKTGKVAILAADGDQTPYNGEHEYSINTNKAKNLGFEFTTLQDWIYELVDKYIELAKD</sequence>
<evidence type="ECO:0000256" key="8">
    <source>
        <dbReference type="ARBA" id="ARBA00023144"/>
    </source>
</evidence>
<comment type="cofactor">
    <cofactor evidence="2">
        <name>NAD(+)</name>
        <dbReference type="ChEBI" id="CHEBI:57540"/>
    </cofactor>
</comment>
<dbReference type="Proteomes" id="UP000199701">
    <property type="component" value="Unassembled WGS sequence"/>
</dbReference>
<reference evidence="13 14" key="1">
    <citation type="submission" date="2016-10" db="EMBL/GenBank/DDBJ databases">
        <authorList>
            <person name="de Groot N.N."/>
        </authorList>
    </citation>
    <scope>NUCLEOTIDE SEQUENCE [LARGE SCALE GENOMIC DNA]</scope>
    <source>
        <strain evidence="13 14">DSM 9179</strain>
    </source>
</reference>
<evidence type="ECO:0000313" key="14">
    <source>
        <dbReference type="Proteomes" id="UP000199701"/>
    </source>
</evidence>
<evidence type="ECO:0000256" key="5">
    <source>
        <dbReference type="ARBA" id="ARBA00013189"/>
    </source>
</evidence>
<organism evidence="13 14">
    <name type="scientific">[Clostridium] fimetarium</name>
    <dbReference type="NCBI Taxonomy" id="99656"/>
    <lineage>
        <taxon>Bacteria</taxon>
        <taxon>Bacillati</taxon>
        <taxon>Bacillota</taxon>
        <taxon>Clostridia</taxon>
        <taxon>Lachnospirales</taxon>
        <taxon>Lachnospiraceae</taxon>
    </lineage>
</organism>
<gene>
    <name evidence="13" type="ORF">SAMN05421659_1069</name>
</gene>
<evidence type="ECO:0000256" key="11">
    <source>
        <dbReference type="ARBA" id="ARBA00033067"/>
    </source>
</evidence>
<dbReference type="PANTHER" id="PTHR43725:SF47">
    <property type="entry name" value="UDP-GLUCOSE 4-EPIMERASE"/>
    <property type="match status" value="1"/>
</dbReference>
<evidence type="ECO:0000313" key="13">
    <source>
        <dbReference type="EMBL" id="SEW18079.1"/>
    </source>
</evidence>
<comment type="pathway">
    <text evidence="3">Carbohydrate metabolism; galactose metabolism.</text>
</comment>
<dbReference type="Pfam" id="PF01370">
    <property type="entry name" value="Epimerase"/>
    <property type="match status" value="1"/>
</dbReference>
<dbReference type="EC" id="5.1.3.2" evidence="5"/>
<keyword evidence="14" id="KW-1185">Reference proteome</keyword>
<evidence type="ECO:0000256" key="6">
    <source>
        <dbReference type="ARBA" id="ARBA00018569"/>
    </source>
</evidence>
<dbReference type="Gene3D" id="3.40.50.720">
    <property type="entry name" value="NAD(P)-binding Rossmann-like Domain"/>
    <property type="match status" value="1"/>
</dbReference>
<accession>A0A1I0PUH9</accession>
<evidence type="ECO:0000259" key="12">
    <source>
        <dbReference type="Pfam" id="PF01370"/>
    </source>
</evidence>
<evidence type="ECO:0000256" key="9">
    <source>
        <dbReference type="ARBA" id="ARBA00023235"/>
    </source>
</evidence>
<feature type="domain" description="NAD-dependent epimerase/dehydratase" evidence="12">
    <location>
        <begin position="3"/>
        <end position="169"/>
    </location>
</feature>
<dbReference type="SUPFAM" id="SSF51735">
    <property type="entry name" value="NAD(P)-binding Rossmann-fold domains"/>
    <property type="match status" value="1"/>
</dbReference>
<dbReference type="RefSeq" id="WP_092452964.1">
    <property type="nucleotide sequence ID" value="NZ_FOJI01000006.1"/>
</dbReference>
<keyword evidence="9" id="KW-0413">Isomerase</keyword>
<dbReference type="InterPro" id="IPR036291">
    <property type="entry name" value="NAD(P)-bd_dom_sf"/>
</dbReference>
<dbReference type="GO" id="GO:0003978">
    <property type="term" value="F:UDP-glucose 4-epimerase activity"/>
    <property type="evidence" value="ECO:0007669"/>
    <property type="project" value="UniProtKB-EC"/>
</dbReference>
<evidence type="ECO:0000256" key="7">
    <source>
        <dbReference type="ARBA" id="ARBA00023027"/>
    </source>
</evidence>
<evidence type="ECO:0000256" key="2">
    <source>
        <dbReference type="ARBA" id="ARBA00001911"/>
    </source>
</evidence>
<dbReference type="AlphaFoldDB" id="A0A1I0PUH9"/>
<dbReference type="GO" id="GO:0005829">
    <property type="term" value="C:cytosol"/>
    <property type="evidence" value="ECO:0007669"/>
    <property type="project" value="TreeGrafter"/>
</dbReference>
<dbReference type="InterPro" id="IPR001509">
    <property type="entry name" value="Epimerase_deHydtase"/>
</dbReference>
<evidence type="ECO:0000256" key="4">
    <source>
        <dbReference type="ARBA" id="ARBA00007637"/>
    </source>
</evidence>
<name>A0A1I0PUH9_9FIRM</name>
<comment type="similarity">
    <text evidence="4">Belongs to the NAD(P)-dependent epimerase/dehydratase family.</text>
</comment>
<dbReference type="OrthoDB" id="9809586at2"/>
<dbReference type="STRING" id="99656.SAMN05421659_1069"/>
<keyword evidence="8" id="KW-0299">Galactose metabolism</keyword>
<dbReference type="EMBL" id="FOJI01000006">
    <property type="protein sequence ID" value="SEW18079.1"/>
    <property type="molecule type" value="Genomic_DNA"/>
</dbReference>
<dbReference type="GO" id="GO:0006012">
    <property type="term" value="P:galactose metabolic process"/>
    <property type="evidence" value="ECO:0007669"/>
    <property type="project" value="UniProtKB-KW"/>
</dbReference>
<evidence type="ECO:0000256" key="1">
    <source>
        <dbReference type="ARBA" id="ARBA00000083"/>
    </source>
</evidence>
<keyword evidence="7" id="KW-0520">NAD</keyword>
<comment type="catalytic activity">
    <reaction evidence="1">
        <text>UDP-alpha-D-glucose = UDP-alpha-D-galactose</text>
        <dbReference type="Rhea" id="RHEA:22168"/>
        <dbReference type="ChEBI" id="CHEBI:58885"/>
        <dbReference type="ChEBI" id="CHEBI:66914"/>
        <dbReference type="EC" id="5.1.3.2"/>
    </reaction>
</comment>
<proteinExistence type="inferred from homology"/>
<evidence type="ECO:0000256" key="10">
    <source>
        <dbReference type="ARBA" id="ARBA00031367"/>
    </source>
</evidence>